<protein>
    <submittedName>
        <fullName evidence="3">Uncharacterized protein</fullName>
    </submittedName>
</protein>
<evidence type="ECO:0000313" key="3">
    <source>
        <dbReference type="EMBL" id="EER34963.1"/>
    </source>
</evidence>
<organism evidence="3 4">
    <name type="scientific">Candida tropicalis (strain ATCC MYA-3404 / T1)</name>
    <name type="common">Yeast</name>
    <dbReference type="NCBI Taxonomy" id="294747"/>
    <lineage>
        <taxon>Eukaryota</taxon>
        <taxon>Fungi</taxon>
        <taxon>Dikarya</taxon>
        <taxon>Ascomycota</taxon>
        <taxon>Saccharomycotina</taxon>
        <taxon>Pichiomycetes</taxon>
        <taxon>Debaryomycetaceae</taxon>
        <taxon>Candida/Lodderomyces clade</taxon>
        <taxon>Candida</taxon>
    </lineage>
</organism>
<feature type="region of interest" description="Disordered" evidence="1">
    <location>
        <begin position="143"/>
        <end position="185"/>
    </location>
</feature>
<keyword evidence="4" id="KW-1185">Reference proteome</keyword>
<feature type="region of interest" description="Disordered" evidence="1">
    <location>
        <begin position="51"/>
        <end position="122"/>
    </location>
</feature>
<dbReference type="VEuPathDB" id="FungiDB:CTRG_01825"/>
<gene>
    <name evidence="3" type="ORF">CTRG_01825</name>
</gene>
<dbReference type="AlphaFoldDB" id="C5M7J3"/>
<reference evidence="3 4" key="1">
    <citation type="journal article" date="2009" name="Nature">
        <title>Evolution of pathogenicity and sexual reproduction in eight Candida genomes.</title>
        <authorList>
            <person name="Butler G."/>
            <person name="Rasmussen M.D."/>
            <person name="Lin M.F."/>
            <person name="Santos M.A."/>
            <person name="Sakthikumar S."/>
            <person name="Munro C.A."/>
            <person name="Rheinbay E."/>
            <person name="Grabherr M."/>
            <person name="Forche A."/>
            <person name="Reedy J.L."/>
            <person name="Agrafioti I."/>
            <person name="Arnaud M.B."/>
            <person name="Bates S."/>
            <person name="Brown A.J."/>
            <person name="Brunke S."/>
            <person name="Costanzo M.C."/>
            <person name="Fitzpatrick D.A."/>
            <person name="de Groot P.W."/>
            <person name="Harris D."/>
            <person name="Hoyer L.L."/>
            <person name="Hube B."/>
            <person name="Klis F.M."/>
            <person name="Kodira C."/>
            <person name="Lennard N."/>
            <person name="Logue M.E."/>
            <person name="Martin R."/>
            <person name="Neiman A.M."/>
            <person name="Nikolaou E."/>
            <person name="Quail M.A."/>
            <person name="Quinn J."/>
            <person name="Santos M.C."/>
            <person name="Schmitzberger F.F."/>
            <person name="Sherlock G."/>
            <person name="Shah P."/>
            <person name="Silverstein K.A."/>
            <person name="Skrzypek M.S."/>
            <person name="Soll D."/>
            <person name="Staggs R."/>
            <person name="Stansfield I."/>
            <person name="Stumpf M.P."/>
            <person name="Sudbery P.E."/>
            <person name="Srikantha T."/>
            <person name="Zeng Q."/>
            <person name="Berman J."/>
            <person name="Berriman M."/>
            <person name="Heitman J."/>
            <person name="Gow N.A."/>
            <person name="Lorenz M.C."/>
            <person name="Birren B.W."/>
            <person name="Kellis M."/>
            <person name="Cuomo C.A."/>
        </authorList>
    </citation>
    <scope>NUCLEOTIDE SEQUENCE [LARGE SCALE GENOMIC DNA]</scope>
    <source>
        <strain evidence="4">ATCC MYA-3404 / T1</strain>
    </source>
</reference>
<proteinExistence type="predicted"/>
<dbReference type="OrthoDB" id="4088875at2759"/>
<accession>C5M7J3</accession>
<dbReference type="EMBL" id="GG692396">
    <property type="protein sequence ID" value="EER34963.1"/>
    <property type="molecule type" value="Genomic_DNA"/>
</dbReference>
<dbReference type="KEGG" id="ctp:CTRG_01825"/>
<dbReference type="GeneID" id="8300088"/>
<evidence type="ECO:0000256" key="2">
    <source>
        <dbReference type="SAM" id="Phobius"/>
    </source>
</evidence>
<keyword evidence="2" id="KW-1133">Transmembrane helix</keyword>
<feature type="compositionally biased region" description="Basic and acidic residues" evidence="1">
    <location>
        <begin position="56"/>
        <end position="68"/>
    </location>
</feature>
<feature type="compositionally biased region" description="Low complexity" evidence="1">
    <location>
        <begin position="157"/>
        <end position="168"/>
    </location>
</feature>
<keyword evidence="2" id="KW-0812">Transmembrane</keyword>
<sequence>MYLYQSNQESVKSVNLEKRAVGSAAGYTIAIIFVIIVVFFTIGSAVGVSNKAKTRRLQEEREREEQQRQETTQSNGLVPRSTSRNNEPNENEDPTNQSEYPDDLVPPYTAKTNENDMGYFDDDGVFHENIDALQVPPMAYIRSNERSFGEENESLASSPVSPDQQQQQQPPPPRVTPMMLRTLRY</sequence>
<dbReference type="HOGENOM" id="CLU_125547_0_0_1"/>
<evidence type="ECO:0000313" key="4">
    <source>
        <dbReference type="Proteomes" id="UP000002037"/>
    </source>
</evidence>
<evidence type="ECO:0000256" key="1">
    <source>
        <dbReference type="SAM" id="MobiDB-lite"/>
    </source>
</evidence>
<dbReference type="Proteomes" id="UP000002037">
    <property type="component" value="Unassembled WGS sequence"/>
</dbReference>
<dbReference type="RefSeq" id="XP_002547518.1">
    <property type="nucleotide sequence ID" value="XM_002547472.1"/>
</dbReference>
<feature type="transmembrane region" description="Helical" evidence="2">
    <location>
        <begin position="24"/>
        <end position="48"/>
    </location>
</feature>
<keyword evidence="2" id="KW-0472">Membrane</keyword>
<name>C5M7J3_CANTT</name>
<feature type="compositionally biased region" description="Polar residues" evidence="1">
    <location>
        <begin position="74"/>
        <end position="84"/>
    </location>
</feature>